<dbReference type="Proteomes" id="UP001157733">
    <property type="component" value="Chromosome"/>
</dbReference>
<organism evidence="2 3">
    <name type="scientific">Nitrospina watsonii</name>
    <dbReference type="NCBI Taxonomy" id="1323948"/>
    <lineage>
        <taxon>Bacteria</taxon>
        <taxon>Pseudomonadati</taxon>
        <taxon>Nitrospinota/Tectimicrobiota group</taxon>
        <taxon>Nitrospinota</taxon>
        <taxon>Nitrospinia</taxon>
        <taxon>Nitrospinales</taxon>
        <taxon>Nitrospinaceae</taxon>
        <taxon>Nitrospina</taxon>
    </lineage>
</organism>
<dbReference type="PANTHER" id="PTHR47619">
    <property type="entry name" value="METALLO-HYDROLASE YYCJ-RELATED"/>
    <property type="match status" value="1"/>
</dbReference>
<keyword evidence="3" id="KW-1185">Reference proteome</keyword>
<dbReference type="Pfam" id="PF12706">
    <property type="entry name" value="Lactamase_B_2"/>
    <property type="match status" value="1"/>
</dbReference>
<sequence>MESDRSRILIDNGLSLRELKRRMEAVGRDVADLDAVFLTHEHSDHVRGMKMLLGKHGIPVYATGGTFDAARRKQGVLPNAQCIQREDEITVGDLCVESFPTPHDAVESVAFVVRQGSLRLGHATDLGSSTSLVEDRLKGVDVLLIEANHDPDMLANGSYPWPLKKRVASDVGHLSNQTCADMLRVLNHDKLQKVVLMHLSAQNNRPELALNLARGALGASPVPVQVALQDRPTPMFDIQ</sequence>
<feature type="domain" description="Metallo-beta-lactamase" evidence="1">
    <location>
        <begin position="1"/>
        <end position="171"/>
    </location>
</feature>
<protein>
    <submittedName>
        <fullName evidence="2">Metallo-beta-lactamase domain protein</fullName>
    </submittedName>
</protein>
<proteinExistence type="predicted"/>
<dbReference type="InterPro" id="IPR001279">
    <property type="entry name" value="Metallo-B-lactamas"/>
</dbReference>
<reference evidence="2 3" key="1">
    <citation type="submission" date="2022-09" db="EMBL/GenBank/DDBJ databases">
        <authorList>
            <person name="Kop L."/>
        </authorList>
    </citation>
    <scope>NUCLEOTIDE SEQUENCE [LARGE SCALE GENOMIC DNA]</scope>
    <source>
        <strain evidence="2 3">347</strain>
    </source>
</reference>
<evidence type="ECO:0000313" key="3">
    <source>
        <dbReference type="Proteomes" id="UP001157733"/>
    </source>
</evidence>
<dbReference type="InterPro" id="IPR036866">
    <property type="entry name" value="RibonucZ/Hydroxyglut_hydro"/>
</dbReference>
<evidence type="ECO:0000259" key="1">
    <source>
        <dbReference type="SMART" id="SM00849"/>
    </source>
</evidence>
<dbReference type="PANTHER" id="PTHR47619:SF1">
    <property type="entry name" value="EXODEOXYRIBONUCLEASE WALJ"/>
    <property type="match status" value="1"/>
</dbReference>
<accession>A0ABM9HGT0</accession>
<dbReference type="Gene3D" id="3.60.15.10">
    <property type="entry name" value="Ribonuclease Z/Hydroxyacylglutathione hydrolase-like"/>
    <property type="match status" value="1"/>
</dbReference>
<gene>
    <name evidence="2" type="ORF">NSPWAT_2683</name>
</gene>
<evidence type="ECO:0000313" key="2">
    <source>
        <dbReference type="EMBL" id="CAI2719539.1"/>
    </source>
</evidence>
<dbReference type="SUPFAM" id="SSF56281">
    <property type="entry name" value="Metallo-hydrolase/oxidoreductase"/>
    <property type="match status" value="1"/>
</dbReference>
<name>A0ABM9HGT0_9BACT</name>
<dbReference type="SMART" id="SM00849">
    <property type="entry name" value="Lactamase_B"/>
    <property type="match status" value="1"/>
</dbReference>
<dbReference type="EMBL" id="OX336137">
    <property type="protein sequence ID" value="CAI2719539.1"/>
    <property type="molecule type" value="Genomic_DNA"/>
</dbReference>
<dbReference type="InterPro" id="IPR052533">
    <property type="entry name" value="WalJ/YycJ-like"/>
</dbReference>